<dbReference type="GeneID" id="43519637"/>
<proteinExistence type="predicted"/>
<dbReference type="RefSeq" id="WP_022632403.1">
    <property type="nucleotide sequence ID" value="NZ_CP017454.1"/>
</dbReference>
<dbReference type="PANTHER" id="PTHR47504">
    <property type="entry name" value="RIGHT ORIGIN-BINDING PROTEIN"/>
    <property type="match status" value="1"/>
</dbReference>
<reference evidence="5" key="1">
    <citation type="submission" date="2023-10" db="EMBL/GenBank/DDBJ databases">
        <title>Clonality and diversity in the soft rot Dickeya solani phytopathogen.</title>
        <authorList>
            <person name="Pedron J."/>
            <person name="Van Gijsegem F."/>
            <person name="Portier P."/>
            <person name="Taghouti G."/>
        </authorList>
    </citation>
    <scope>NUCLEOTIDE SEQUENCE</scope>
    <source>
        <strain evidence="5">CFBP5647</strain>
    </source>
</reference>
<dbReference type="InterPro" id="IPR050959">
    <property type="entry name" value="MarA-like"/>
</dbReference>
<dbReference type="Proteomes" id="UP001304423">
    <property type="component" value="Chromosome"/>
</dbReference>
<keyword evidence="1" id="KW-0805">Transcription regulation</keyword>
<sequence length="113" mass="13231">MKFHDDIVMDLKKWIASNLSEKIVIDVISERSGYSKWYVQRLFRKVTGITLATYVRQQRLSKASCELINTNHTIAYIALQNGFADQQTFHRVFARYYKQAPSKWRKNQSAGRG</sequence>
<accession>A0AAP8Q6S7</accession>
<dbReference type="PROSITE" id="PS01124">
    <property type="entry name" value="HTH_ARAC_FAMILY_2"/>
    <property type="match status" value="1"/>
</dbReference>
<evidence type="ECO:0000256" key="3">
    <source>
        <dbReference type="ARBA" id="ARBA00023163"/>
    </source>
</evidence>
<dbReference type="Gene3D" id="1.10.10.60">
    <property type="entry name" value="Homeodomain-like"/>
    <property type="match status" value="2"/>
</dbReference>
<dbReference type="PANTHER" id="PTHR47504:SF2">
    <property type="entry name" value="REGULATORY PROTEIN SOXS"/>
    <property type="match status" value="1"/>
</dbReference>
<evidence type="ECO:0000259" key="4">
    <source>
        <dbReference type="PROSITE" id="PS01124"/>
    </source>
</evidence>
<evidence type="ECO:0000256" key="1">
    <source>
        <dbReference type="ARBA" id="ARBA00023015"/>
    </source>
</evidence>
<keyword evidence="2" id="KW-0238">DNA-binding</keyword>
<dbReference type="AlphaFoldDB" id="A0AAP8Q6S7"/>
<dbReference type="GO" id="GO:0043565">
    <property type="term" value="F:sequence-specific DNA binding"/>
    <property type="evidence" value="ECO:0007669"/>
    <property type="project" value="InterPro"/>
</dbReference>
<gene>
    <name evidence="5" type="ORF">RXA29_10755</name>
</gene>
<evidence type="ECO:0000256" key="2">
    <source>
        <dbReference type="ARBA" id="ARBA00023125"/>
    </source>
</evidence>
<keyword evidence="3" id="KW-0804">Transcription</keyword>
<organism evidence="5 6">
    <name type="scientific">Dickeya solani</name>
    <dbReference type="NCBI Taxonomy" id="1089444"/>
    <lineage>
        <taxon>Bacteria</taxon>
        <taxon>Pseudomonadati</taxon>
        <taxon>Pseudomonadota</taxon>
        <taxon>Gammaproteobacteria</taxon>
        <taxon>Enterobacterales</taxon>
        <taxon>Pectobacteriaceae</taxon>
        <taxon>Dickeya</taxon>
    </lineage>
</organism>
<dbReference type="SUPFAM" id="SSF46689">
    <property type="entry name" value="Homeodomain-like"/>
    <property type="match status" value="2"/>
</dbReference>
<evidence type="ECO:0000313" key="6">
    <source>
        <dbReference type="Proteomes" id="UP001304423"/>
    </source>
</evidence>
<protein>
    <submittedName>
        <fullName evidence="5">Helix-turn-helix domain-containing protein</fullName>
    </submittedName>
</protein>
<dbReference type="GO" id="GO:0003700">
    <property type="term" value="F:DNA-binding transcription factor activity"/>
    <property type="evidence" value="ECO:0007669"/>
    <property type="project" value="InterPro"/>
</dbReference>
<dbReference type="InterPro" id="IPR018062">
    <property type="entry name" value="HTH_AraC-typ_CS"/>
</dbReference>
<evidence type="ECO:0000313" key="5">
    <source>
        <dbReference type="EMBL" id="WOA54652.1"/>
    </source>
</evidence>
<dbReference type="InterPro" id="IPR009057">
    <property type="entry name" value="Homeodomain-like_sf"/>
</dbReference>
<dbReference type="PROSITE" id="PS00041">
    <property type="entry name" value="HTH_ARAC_FAMILY_1"/>
    <property type="match status" value="1"/>
</dbReference>
<name>A0AAP8Q6S7_9GAMM</name>
<dbReference type="SMART" id="SM00342">
    <property type="entry name" value="HTH_ARAC"/>
    <property type="match status" value="1"/>
</dbReference>
<dbReference type="InterPro" id="IPR018060">
    <property type="entry name" value="HTH_AraC"/>
</dbReference>
<dbReference type="EMBL" id="CP136339">
    <property type="protein sequence ID" value="WOA54652.1"/>
    <property type="molecule type" value="Genomic_DNA"/>
</dbReference>
<dbReference type="Pfam" id="PF12833">
    <property type="entry name" value="HTH_18"/>
    <property type="match status" value="1"/>
</dbReference>
<feature type="domain" description="HTH araC/xylS-type" evidence="4">
    <location>
        <begin position="9"/>
        <end position="107"/>
    </location>
</feature>